<dbReference type="AlphaFoldDB" id="A0A147K7C3"/>
<sequence>MFSLKRPLVLLLLLVCLYSIYFDLSVGTVPLLNPSNQYEPVETASHSMSFVKVVQKGDTLITIVENEINGSLPVPIDELVADFSKLNNGLVPEEIQIGKEYVFPLY</sequence>
<proteinExistence type="predicted"/>
<reference evidence="2 3" key="1">
    <citation type="journal article" date="2016" name="Front. Microbiol.">
        <title>Microevolution Analysis of Bacillus coahuilensis Unveils Differences in Phosphorus Acquisition Strategies and Their Regulation.</title>
        <authorList>
            <person name="Gomez-Lunar Z."/>
            <person name="Hernandez-Gonzalez I."/>
            <person name="Rodriguez-Torres M.D."/>
            <person name="Souza V."/>
            <person name="Olmedo-Alvarez G."/>
        </authorList>
    </citation>
    <scope>NUCLEOTIDE SEQUENCE [LARGE SCALE GENOMIC DNA]</scope>
    <source>
        <strain evidence="3">p1.1.43</strain>
    </source>
</reference>
<keyword evidence="3" id="KW-1185">Reference proteome</keyword>
<protein>
    <recommendedName>
        <fullName evidence="1">LysM domain-containing protein</fullName>
    </recommendedName>
</protein>
<dbReference type="CDD" id="cd00118">
    <property type="entry name" value="LysM"/>
    <property type="match status" value="1"/>
</dbReference>
<evidence type="ECO:0000313" key="2">
    <source>
        <dbReference type="EMBL" id="KUP05996.1"/>
    </source>
</evidence>
<dbReference type="PROSITE" id="PS51782">
    <property type="entry name" value="LYSM"/>
    <property type="match status" value="1"/>
</dbReference>
<evidence type="ECO:0000313" key="3">
    <source>
        <dbReference type="Proteomes" id="UP000074108"/>
    </source>
</evidence>
<organism evidence="2 3">
    <name type="scientific">Bacillus coahuilensis p1.1.43</name>
    <dbReference type="NCBI Taxonomy" id="1150625"/>
    <lineage>
        <taxon>Bacteria</taxon>
        <taxon>Bacillati</taxon>
        <taxon>Bacillota</taxon>
        <taxon>Bacilli</taxon>
        <taxon>Bacillales</taxon>
        <taxon>Bacillaceae</taxon>
        <taxon>Bacillus</taxon>
    </lineage>
</organism>
<dbReference type="PATRIC" id="fig|1150625.3.peg.2145"/>
<gene>
    <name evidence="2" type="ORF">Q75_10060</name>
</gene>
<name>A0A147K7C3_9BACI</name>
<evidence type="ECO:0000259" key="1">
    <source>
        <dbReference type="PROSITE" id="PS51782"/>
    </source>
</evidence>
<accession>A0A147K7C3</accession>
<comment type="caution">
    <text evidence="2">The sequence shown here is derived from an EMBL/GenBank/DDBJ whole genome shotgun (WGS) entry which is preliminary data.</text>
</comment>
<feature type="domain" description="LysM" evidence="1">
    <location>
        <begin position="50"/>
        <end position="103"/>
    </location>
</feature>
<dbReference type="EMBL" id="LDYG01000031">
    <property type="protein sequence ID" value="KUP05996.1"/>
    <property type="molecule type" value="Genomic_DNA"/>
</dbReference>
<dbReference type="InterPro" id="IPR018392">
    <property type="entry name" value="LysM"/>
</dbReference>
<dbReference type="Proteomes" id="UP000074108">
    <property type="component" value="Unassembled WGS sequence"/>
</dbReference>
<dbReference type="STRING" id="1150625.Q75_10060"/>